<evidence type="ECO:0000313" key="1">
    <source>
        <dbReference type="EMBL" id="KZS13066.1"/>
    </source>
</evidence>
<protein>
    <submittedName>
        <fullName evidence="1">Uncharacterized protein</fullName>
    </submittedName>
</protein>
<accession>A0A164W955</accession>
<keyword evidence="2" id="KW-1185">Reference proteome</keyword>
<evidence type="ECO:0000313" key="2">
    <source>
        <dbReference type="Proteomes" id="UP000076858"/>
    </source>
</evidence>
<dbReference type="EMBL" id="LRGB01001280">
    <property type="protein sequence ID" value="KZS13066.1"/>
    <property type="molecule type" value="Genomic_DNA"/>
</dbReference>
<dbReference type="Proteomes" id="UP000076858">
    <property type="component" value="Unassembled WGS sequence"/>
</dbReference>
<gene>
    <name evidence="1" type="ORF">APZ42_021888</name>
</gene>
<comment type="caution">
    <text evidence="1">The sequence shown here is derived from an EMBL/GenBank/DDBJ whole genome shotgun (WGS) entry which is preliminary data.</text>
</comment>
<reference evidence="1 2" key="1">
    <citation type="submission" date="2016-03" db="EMBL/GenBank/DDBJ databases">
        <title>EvidentialGene: Evidence-directed Construction of Genes on Genomes.</title>
        <authorList>
            <person name="Gilbert D.G."/>
            <person name="Choi J.-H."/>
            <person name="Mockaitis K."/>
            <person name="Colbourne J."/>
            <person name="Pfrender M."/>
        </authorList>
    </citation>
    <scope>NUCLEOTIDE SEQUENCE [LARGE SCALE GENOMIC DNA]</scope>
    <source>
        <strain evidence="1 2">Xinb3</strain>
        <tissue evidence="1">Complete organism</tissue>
    </source>
</reference>
<name>A0A164W955_9CRUS</name>
<sequence length="54" mass="6385">MRDRRKQKRGTCQKRSFQHLQNPKRLFSFSSLFLAPVLSGAIDPTHQPRQIYDV</sequence>
<dbReference type="AlphaFoldDB" id="A0A164W955"/>
<organism evidence="1 2">
    <name type="scientific">Daphnia magna</name>
    <dbReference type="NCBI Taxonomy" id="35525"/>
    <lineage>
        <taxon>Eukaryota</taxon>
        <taxon>Metazoa</taxon>
        <taxon>Ecdysozoa</taxon>
        <taxon>Arthropoda</taxon>
        <taxon>Crustacea</taxon>
        <taxon>Branchiopoda</taxon>
        <taxon>Diplostraca</taxon>
        <taxon>Cladocera</taxon>
        <taxon>Anomopoda</taxon>
        <taxon>Daphniidae</taxon>
        <taxon>Daphnia</taxon>
    </lineage>
</organism>
<proteinExistence type="predicted"/>